<evidence type="ECO:0000313" key="3">
    <source>
        <dbReference type="EMBL" id="EGJ72295.1"/>
    </source>
</evidence>
<dbReference type="OrthoDB" id="9792687at2"/>
<evidence type="ECO:0000313" key="4">
    <source>
        <dbReference type="Proteomes" id="UP000018439"/>
    </source>
</evidence>
<accession>F3ZTC7</accession>
<dbReference type="HOGENOM" id="CLU_041111_3_0_10"/>
<dbReference type="STRING" id="679937.Bcop_2124"/>
<feature type="domain" description="N-terminal" evidence="1">
    <location>
        <begin position="6"/>
        <end position="138"/>
    </location>
</feature>
<evidence type="ECO:0008006" key="5">
    <source>
        <dbReference type="Google" id="ProtNLM"/>
    </source>
</evidence>
<dbReference type="AlphaFoldDB" id="F3ZTC7"/>
<reference evidence="3 4" key="1">
    <citation type="journal article" date="2011" name="Stand. Genomic Sci.">
        <title>Non-contiguous finished genome sequence of Bacteroides coprosuis type strain (PC139).</title>
        <authorList>
            <person name="Land M."/>
            <person name="Held B."/>
            <person name="Gronow S."/>
            <person name="Abt B."/>
            <person name="Lucas S."/>
            <person name="Del Rio T.G."/>
            <person name="Nolan M."/>
            <person name="Tice H."/>
            <person name="Cheng J.F."/>
            <person name="Pitluck S."/>
            <person name="Liolios K."/>
            <person name="Pagani I."/>
            <person name="Ivanova N."/>
            <person name="Mavromatis K."/>
            <person name="Mikhailova N."/>
            <person name="Pati A."/>
            <person name="Tapia R."/>
            <person name="Han C."/>
            <person name="Goodwin L."/>
            <person name="Chen A."/>
            <person name="Palaniappan K."/>
            <person name="Hauser L."/>
            <person name="Brambilla E.M."/>
            <person name="Rohde M."/>
            <person name="Goker M."/>
            <person name="Detter J.C."/>
            <person name="Woyke T."/>
            <person name="Bristow J."/>
            <person name="Eisen J.A."/>
            <person name="Markowitz V."/>
            <person name="Hugenholtz P."/>
            <person name="Kyrpides N.C."/>
            <person name="Klenk H.P."/>
            <person name="Lapidus A."/>
        </authorList>
    </citation>
    <scope>NUCLEOTIDE SEQUENCE [LARGE SCALE GENOMIC DNA]</scope>
    <source>
        <strain evidence="3 4">DSM 18011</strain>
    </source>
</reference>
<proteinExistence type="predicted"/>
<evidence type="ECO:0000259" key="1">
    <source>
        <dbReference type="Pfam" id="PF08401"/>
    </source>
</evidence>
<evidence type="ECO:0000259" key="2">
    <source>
        <dbReference type="Pfam" id="PF18818"/>
    </source>
</evidence>
<dbReference type="Pfam" id="PF18818">
    <property type="entry name" value="MPTase-PolyVal"/>
    <property type="match status" value="1"/>
</dbReference>
<dbReference type="InterPro" id="IPR013610">
    <property type="entry name" value="ArdC_N"/>
</dbReference>
<dbReference type="EMBL" id="CM001167">
    <property type="protein sequence ID" value="EGJ72295.1"/>
    <property type="molecule type" value="Genomic_DNA"/>
</dbReference>
<dbReference type="Pfam" id="PF08401">
    <property type="entry name" value="ArdcN"/>
    <property type="match status" value="1"/>
</dbReference>
<feature type="domain" description="Polyvalent protein metallopeptidase" evidence="2">
    <location>
        <begin position="192"/>
        <end position="301"/>
    </location>
</feature>
<sequence length="329" mass="38948">MKTNNQLAERFAEILIRKMEEMKSEKWEKPWFDVSGKINFYPQNYTGRKYTSGNAFLLLLACSWEGYRTPLFLTFNQCRELEIKIIKNEKSFPIYYKNFLVYHRENNKRINIDDYNLLTEEEKKNWRLISYLKNYNVFNLDQTNFASIYEDEFNRLVDKFNATENEFIVDTIFNCPELDRMIEDNSWVCDIILKKQNRAYYSPSNDLIVCPVKNQFPNQHNFYSVLLHEMTHCTGKEERLNRAMGKVFGDNEYAREEVIAELTAAFMGSQLGVFAQPSIESVTYLNGWIKILKQSPDFIFSLLDDVVCASNYMSEKINSRMEILEKVAQ</sequence>
<name>F3ZTC7_9BACE</name>
<organism evidence="3 4">
    <name type="scientific">Bacteroides coprosuis DSM 18011</name>
    <dbReference type="NCBI Taxonomy" id="679937"/>
    <lineage>
        <taxon>Bacteria</taxon>
        <taxon>Pseudomonadati</taxon>
        <taxon>Bacteroidota</taxon>
        <taxon>Bacteroidia</taxon>
        <taxon>Bacteroidales</taxon>
        <taxon>Bacteroidaceae</taxon>
        <taxon>Bacteroides</taxon>
    </lineage>
</organism>
<dbReference type="eggNOG" id="COG4227">
    <property type="taxonomic scope" value="Bacteria"/>
</dbReference>
<dbReference type="GO" id="GO:0003697">
    <property type="term" value="F:single-stranded DNA binding"/>
    <property type="evidence" value="ECO:0007669"/>
    <property type="project" value="InterPro"/>
</dbReference>
<dbReference type="InterPro" id="IPR041459">
    <property type="entry name" value="MPTase-PolyVal"/>
</dbReference>
<keyword evidence="4" id="KW-1185">Reference proteome</keyword>
<gene>
    <name evidence="3" type="ORF">Bcop_2124</name>
</gene>
<dbReference type="Proteomes" id="UP000018439">
    <property type="component" value="Chromosome"/>
</dbReference>
<protein>
    <recommendedName>
        <fullName evidence="5">DUF1738 domain-containing protein</fullName>
    </recommendedName>
</protein>